<evidence type="ECO:0000259" key="7">
    <source>
        <dbReference type="Pfam" id="PF02826"/>
    </source>
</evidence>
<dbReference type="FunFam" id="3.40.50.720:FF:000213">
    <property type="entry name" value="Putative 2-hydroxyacid dehydrogenase"/>
    <property type="match status" value="1"/>
</dbReference>
<dbReference type="Gene3D" id="3.40.50.720">
    <property type="entry name" value="NAD(P)-binding Rossmann-like Domain"/>
    <property type="match status" value="2"/>
</dbReference>
<dbReference type="GO" id="GO:0005829">
    <property type="term" value="C:cytosol"/>
    <property type="evidence" value="ECO:0007669"/>
    <property type="project" value="TreeGrafter"/>
</dbReference>
<evidence type="ECO:0000256" key="1">
    <source>
        <dbReference type="ARBA" id="ARBA00005854"/>
    </source>
</evidence>
<evidence type="ECO:0000256" key="4">
    <source>
        <dbReference type="ARBA" id="ARBA00023027"/>
    </source>
</evidence>
<evidence type="ECO:0000256" key="5">
    <source>
        <dbReference type="RuleBase" id="RU003719"/>
    </source>
</evidence>
<dbReference type="Pfam" id="PF02826">
    <property type="entry name" value="2-Hacid_dh_C"/>
    <property type="match status" value="1"/>
</dbReference>
<keyword evidence="2" id="KW-0521">NADP</keyword>
<dbReference type="InterPro" id="IPR036291">
    <property type="entry name" value="NAD(P)-bd_dom_sf"/>
</dbReference>
<dbReference type="InterPro" id="IPR029752">
    <property type="entry name" value="D-isomer_DH_CS1"/>
</dbReference>
<dbReference type="Pfam" id="PF00389">
    <property type="entry name" value="2-Hacid_dh"/>
    <property type="match status" value="1"/>
</dbReference>
<evidence type="ECO:0000259" key="6">
    <source>
        <dbReference type="Pfam" id="PF00389"/>
    </source>
</evidence>
<keyword evidence="9" id="KW-1185">Reference proteome</keyword>
<dbReference type="InterPro" id="IPR050223">
    <property type="entry name" value="D-isomer_2-hydroxyacid_DH"/>
</dbReference>
<sequence length="316" mass="33360">MTTTNAVLQVGPLMPAVQDPITTEYGAVRLPDNADERAAFLAARGAEFGVAVTSGRFGVGTGLMQQLPNLRAVVNFGVGYDTTDVAQAAERGIAVSNTPDVLNDCVADTALALYLDVLRRISTADRYVRRGDWLSKGNFPLATKASGKRVGIVGLGRIGKVIARRLEGFDCLISYHNRRPVDGVSYEYRDSLIDLARDSDVLIVAAAGGPDSAGLINAEVIEALGRDGYLINIARGSVVDESALVAALVKGKLAGAGLDVFADEPRVPVELLGLDNVVVLPHLGSGTHETRAGMAQLTLANLKRFLDDGTLETPVH</sequence>
<dbReference type="InterPro" id="IPR006139">
    <property type="entry name" value="D-isomer_2_OHA_DH_cat_dom"/>
</dbReference>
<protein>
    <submittedName>
        <fullName evidence="8">Lactate dehydrogenase</fullName>
    </submittedName>
</protein>
<dbReference type="CDD" id="cd12156">
    <property type="entry name" value="HPPR"/>
    <property type="match status" value="1"/>
</dbReference>
<accession>A0A1H1E2D8</accession>
<dbReference type="Proteomes" id="UP000181917">
    <property type="component" value="Unassembled WGS sequence"/>
</dbReference>
<dbReference type="EMBL" id="FNKH01000002">
    <property type="protein sequence ID" value="SDQ82932.1"/>
    <property type="molecule type" value="Genomic_DNA"/>
</dbReference>
<dbReference type="PANTHER" id="PTHR10996">
    <property type="entry name" value="2-HYDROXYACID DEHYDROGENASE-RELATED"/>
    <property type="match status" value="1"/>
</dbReference>
<dbReference type="GO" id="GO:0030267">
    <property type="term" value="F:glyoxylate reductase (NADPH) activity"/>
    <property type="evidence" value="ECO:0007669"/>
    <property type="project" value="TreeGrafter"/>
</dbReference>
<evidence type="ECO:0000313" key="9">
    <source>
        <dbReference type="Proteomes" id="UP000181917"/>
    </source>
</evidence>
<name>A0A1H1E2D8_9MICC</name>
<feature type="domain" description="D-isomer specific 2-hydroxyacid dehydrogenase NAD-binding" evidence="7">
    <location>
        <begin position="111"/>
        <end position="284"/>
    </location>
</feature>
<dbReference type="OrthoDB" id="117809at2"/>
<dbReference type="STRING" id="37928.SAMN04489742_2732"/>
<reference evidence="8 9" key="1">
    <citation type="submission" date="2016-10" db="EMBL/GenBank/DDBJ databases">
        <authorList>
            <person name="de Groot N.N."/>
        </authorList>
    </citation>
    <scope>NUCLEOTIDE SEQUENCE [LARGE SCALE GENOMIC DNA]</scope>
    <source>
        <strain evidence="8 9">DSM 20117</strain>
    </source>
</reference>
<dbReference type="PROSITE" id="PS00065">
    <property type="entry name" value="D_2_HYDROXYACID_DH_1"/>
    <property type="match status" value="1"/>
</dbReference>
<evidence type="ECO:0000256" key="3">
    <source>
        <dbReference type="ARBA" id="ARBA00023002"/>
    </source>
</evidence>
<dbReference type="GO" id="GO:0051287">
    <property type="term" value="F:NAD binding"/>
    <property type="evidence" value="ECO:0007669"/>
    <property type="project" value="InterPro"/>
</dbReference>
<dbReference type="SUPFAM" id="SSF52283">
    <property type="entry name" value="Formate/glycerate dehydrogenase catalytic domain-like"/>
    <property type="match status" value="1"/>
</dbReference>
<dbReference type="PANTHER" id="PTHR10996:SF178">
    <property type="entry name" value="2-HYDROXYACID DEHYDROGENASE YGL185C-RELATED"/>
    <property type="match status" value="1"/>
</dbReference>
<dbReference type="RefSeq" id="WP_074700922.1">
    <property type="nucleotide sequence ID" value="NZ_CP018863.1"/>
</dbReference>
<proteinExistence type="inferred from homology"/>
<keyword evidence="4" id="KW-0520">NAD</keyword>
<dbReference type="KEGG" id="acry:AC20117_03785"/>
<keyword evidence="3 5" id="KW-0560">Oxidoreductase</keyword>
<dbReference type="SUPFAM" id="SSF51735">
    <property type="entry name" value="NAD(P)-binding Rossmann-fold domains"/>
    <property type="match status" value="1"/>
</dbReference>
<organism evidence="8 9">
    <name type="scientific">Crystallibacter crystallopoietes</name>
    <dbReference type="NCBI Taxonomy" id="37928"/>
    <lineage>
        <taxon>Bacteria</taxon>
        <taxon>Bacillati</taxon>
        <taxon>Actinomycetota</taxon>
        <taxon>Actinomycetes</taxon>
        <taxon>Micrococcales</taxon>
        <taxon>Micrococcaceae</taxon>
        <taxon>Crystallibacter</taxon>
    </lineage>
</organism>
<dbReference type="GO" id="GO:0016618">
    <property type="term" value="F:hydroxypyruvate reductase [NAD(P)H] activity"/>
    <property type="evidence" value="ECO:0007669"/>
    <property type="project" value="TreeGrafter"/>
</dbReference>
<gene>
    <name evidence="8" type="ORF">SAMN04489742_2732</name>
</gene>
<evidence type="ECO:0000256" key="2">
    <source>
        <dbReference type="ARBA" id="ARBA00022857"/>
    </source>
</evidence>
<dbReference type="AlphaFoldDB" id="A0A1H1E2D8"/>
<dbReference type="InterPro" id="IPR006140">
    <property type="entry name" value="D-isomer_DH_NAD-bd"/>
</dbReference>
<evidence type="ECO:0000313" key="8">
    <source>
        <dbReference type="EMBL" id="SDQ82932.1"/>
    </source>
</evidence>
<feature type="domain" description="D-isomer specific 2-hydroxyacid dehydrogenase catalytic" evidence="6">
    <location>
        <begin position="17"/>
        <end position="315"/>
    </location>
</feature>
<comment type="similarity">
    <text evidence="1 5">Belongs to the D-isomer specific 2-hydroxyacid dehydrogenase family.</text>
</comment>